<keyword evidence="1" id="KW-0812">Transmembrane</keyword>
<gene>
    <name evidence="2" type="ORF">HELGO_WM20104</name>
</gene>
<evidence type="ECO:0000256" key="1">
    <source>
        <dbReference type="SAM" id="Phobius"/>
    </source>
</evidence>
<keyword evidence="1" id="KW-1133">Transmembrane helix</keyword>
<dbReference type="EMBL" id="CACVAQ010000357">
    <property type="protein sequence ID" value="CAA6825107.1"/>
    <property type="molecule type" value="Genomic_DNA"/>
</dbReference>
<evidence type="ECO:0000313" key="2">
    <source>
        <dbReference type="EMBL" id="CAA6825107.1"/>
    </source>
</evidence>
<name>A0A6S6U499_9BACT</name>
<protein>
    <submittedName>
        <fullName evidence="2">Uncharacterized protein</fullName>
    </submittedName>
</protein>
<organism evidence="2">
    <name type="scientific">uncultured Aureispira sp</name>
    <dbReference type="NCBI Taxonomy" id="1331704"/>
    <lineage>
        <taxon>Bacteria</taxon>
        <taxon>Pseudomonadati</taxon>
        <taxon>Bacteroidota</taxon>
        <taxon>Saprospiria</taxon>
        <taxon>Saprospirales</taxon>
        <taxon>Saprospiraceae</taxon>
        <taxon>Aureispira</taxon>
        <taxon>environmental samples</taxon>
    </lineage>
</organism>
<sequence length="247" mass="28177">MPHTEVNLVLDSTKIMYTIKTLEKRIEDRFPESSLFKTCKGFIQIADHSQDNIDYIKRPNLPIRYFSLVIILMGVIALIYSFSLVKFKFSSMTFVDVVTLAEATINDVVLLGAAIFFLVTFEVRLKRNKAIQILNQLRGLAHVIDMHQLTKDPVMVGVIKLKTYNSPERTLSKFELQRYLDYCSEMLSLIGKVAALYSQSLPDDVIVTVVNEIESLTSGLSRKVWQKIIILGEVDDNPRLVLNMDVE</sequence>
<proteinExistence type="predicted"/>
<dbReference type="AlphaFoldDB" id="A0A6S6U499"/>
<feature type="transmembrane region" description="Helical" evidence="1">
    <location>
        <begin position="65"/>
        <end position="83"/>
    </location>
</feature>
<accession>A0A6S6U499</accession>
<reference evidence="2" key="1">
    <citation type="submission" date="2020-01" db="EMBL/GenBank/DDBJ databases">
        <authorList>
            <person name="Meier V. D."/>
            <person name="Meier V D."/>
        </authorList>
    </citation>
    <scope>NUCLEOTIDE SEQUENCE</scope>
    <source>
        <strain evidence="2">HLG_WM_MAG_10</strain>
    </source>
</reference>
<feature type="transmembrane region" description="Helical" evidence="1">
    <location>
        <begin position="103"/>
        <end position="121"/>
    </location>
</feature>
<keyword evidence="1" id="KW-0472">Membrane</keyword>